<accession>A0AA38H6Z6</accession>
<dbReference type="InterPro" id="IPR036291">
    <property type="entry name" value="NAD(P)-bd_dom_sf"/>
</dbReference>
<reference evidence="2" key="1">
    <citation type="journal article" date="2022" name="G3 (Bethesda)">
        <title>High quality genome of the basidiomycete yeast Dioszegia hungarica PDD-24b-2 isolated from cloud water.</title>
        <authorList>
            <person name="Jarrige D."/>
            <person name="Haridas S."/>
            <person name="Bleykasten-Grosshans C."/>
            <person name="Joly M."/>
            <person name="Nadalig T."/>
            <person name="Sancelme M."/>
            <person name="Vuilleumier S."/>
            <person name="Grigoriev I.V."/>
            <person name="Amato P."/>
            <person name="Bringel F."/>
        </authorList>
    </citation>
    <scope>NUCLEOTIDE SEQUENCE</scope>
    <source>
        <strain evidence="2">PDD-24b-2</strain>
    </source>
</reference>
<dbReference type="RefSeq" id="XP_052945112.1">
    <property type="nucleotide sequence ID" value="XM_053092733.1"/>
</dbReference>
<sequence>MVSARLAPVARARIAKATPQFGSKRFAHDLIIQNNPRGGTPTPIIKHGPATGGRSSVSGHTVTVFGCTGFLGRYLVHKIAKLGTQVIVPYRDEDEKRHLRVMGDLGQIVPMEWDARNPDQIYECLKHSDAVYNLTGRDHETRNFKFEDVNVKAAGLIASVAAQAGVSRFFHVSHLNASPDSASAFYRSKYAGERAVRDAFPEATIARPAGMYGHEDWLLNAMAQYPILYKLNNGRTKILPVHVLDVAQALGIMLTAPLTSTASTFALAGPAVHTYNSLLNLVAAMTMNPPSTAPTVPKAVAKAFATVSNRALWWPTVNADEIERKYIDDFGVELMEAAAAEEKPSGWSVGDGNAKMVGIDGEAIKSWADLDMEPDHVEEHAIKFLRRYRAASNFDMPLEMGTLKPPKQYHVVP</sequence>
<dbReference type="SUPFAM" id="SSF51735">
    <property type="entry name" value="NAD(P)-binding Rossmann-fold domains"/>
    <property type="match status" value="1"/>
</dbReference>
<dbReference type="Gene3D" id="3.40.50.720">
    <property type="entry name" value="NAD(P)-binding Rossmann-like Domain"/>
    <property type="match status" value="1"/>
</dbReference>
<evidence type="ECO:0000313" key="3">
    <source>
        <dbReference type="Proteomes" id="UP001164286"/>
    </source>
</evidence>
<evidence type="ECO:0000259" key="1">
    <source>
        <dbReference type="Pfam" id="PF01370"/>
    </source>
</evidence>
<dbReference type="EMBL" id="JAKWFO010000005">
    <property type="protein sequence ID" value="KAI9635335.1"/>
    <property type="molecule type" value="Genomic_DNA"/>
</dbReference>
<dbReference type="InterPro" id="IPR001509">
    <property type="entry name" value="Epimerase_deHydtase"/>
</dbReference>
<dbReference type="PANTHER" id="PTHR12126:SF11">
    <property type="entry name" value="NADH DEHYDROGENASE [UBIQUINONE] 1 ALPHA SUBCOMPLEX SUBUNIT 9, MITOCHONDRIAL"/>
    <property type="match status" value="1"/>
</dbReference>
<dbReference type="GO" id="GO:0005739">
    <property type="term" value="C:mitochondrion"/>
    <property type="evidence" value="ECO:0007669"/>
    <property type="project" value="TreeGrafter"/>
</dbReference>
<proteinExistence type="predicted"/>
<dbReference type="InterPro" id="IPR051207">
    <property type="entry name" value="ComplexI_NDUFA9_subunit"/>
</dbReference>
<dbReference type="AlphaFoldDB" id="A0AA38H6Z6"/>
<keyword evidence="3" id="KW-1185">Reference proteome</keyword>
<dbReference type="PANTHER" id="PTHR12126">
    <property type="entry name" value="NADH-UBIQUINONE OXIDOREDUCTASE 39 KDA SUBUNIT-RELATED"/>
    <property type="match status" value="1"/>
</dbReference>
<gene>
    <name evidence="2" type="ORF">MKK02DRAFT_44021</name>
</gene>
<dbReference type="GO" id="GO:0044877">
    <property type="term" value="F:protein-containing complex binding"/>
    <property type="evidence" value="ECO:0007669"/>
    <property type="project" value="TreeGrafter"/>
</dbReference>
<evidence type="ECO:0000313" key="2">
    <source>
        <dbReference type="EMBL" id="KAI9635335.1"/>
    </source>
</evidence>
<organism evidence="2 3">
    <name type="scientific">Dioszegia hungarica</name>
    <dbReference type="NCBI Taxonomy" id="4972"/>
    <lineage>
        <taxon>Eukaryota</taxon>
        <taxon>Fungi</taxon>
        <taxon>Dikarya</taxon>
        <taxon>Basidiomycota</taxon>
        <taxon>Agaricomycotina</taxon>
        <taxon>Tremellomycetes</taxon>
        <taxon>Tremellales</taxon>
        <taxon>Bulleribasidiaceae</taxon>
        <taxon>Dioszegia</taxon>
    </lineage>
</organism>
<dbReference type="Pfam" id="PF01370">
    <property type="entry name" value="Epimerase"/>
    <property type="match status" value="1"/>
</dbReference>
<dbReference type="CDD" id="cd05271">
    <property type="entry name" value="NDUFA9_like_SDR_a"/>
    <property type="match status" value="1"/>
</dbReference>
<comment type="caution">
    <text evidence="2">The sequence shown here is derived from an EMBL/GenBank/DDBJ whole genome shotgun (WGS) entry which is preliminary data.</text>
</comment>
<protein>
    <recommendedName>
        <fullName evidence="1">NAD-dependent epimerase/dehydratase domain-containing protein</fullName>
    </recommendedName>
</protein>
<dbReference type="GeneID" id="77731938"/>
<feature type="domain" description="NAD-dependent epimerase/dehydratase" evidence="1">
    <location>
        <begin position="62"/>
        <end position="257"/>
    </location>
</feature>
<name>A0AA38H6Z6_9TREE</name>
<dbReference type="Proteomes" id="UP001164286">
    <property type="component" value="Unassembled WGS sequence"/>
</dbReference>